<dbReference type="InterPro" id="IPR041522">
    <property type="entry name" value="CdaR_GGDEF"/>
</dbReference>
<keyword evidence="4" id="KW-0902">Two-component regulatory system</keyword>
<dbReference type="InterPro" id="IPR051552">
    <property type="entry name" value="HptR"/>
</dbReference>
<accession>A0ABU6G5V8</accession>
<dbReference type="SMART" id="SM00342">
    <property type="entry name" value="HTH_ARAC"/>
    <property type="match status" value="1"/>
</dbReference>
<organism evidence="11 12">
    <name type="scientific">Paenibacillus alba</name>
    <dbReference type="NCBI Taxonomy" id="1197127"/>
    <lineage>
        <taxon>Bacteria</taxon>
        <taxon>Bacillati</taxon>
        <taxon>Bacillota</taxon>
        <taxon>Bacilli</taxon>
        <taxon>Bacillales</taxon>
        <taxon>Paenibacillaceae</taxon>
        <taxon>Paenibacillus</taxon>
    </lineage>
</organism>
<feature type="domain" description="Response regulatory" evidence="10">
    <location>
        <begin position="3"/>
        <end position="122"/>
    </location>
</feature>
<evidence type="ECO:0000256" key="6">
    <source>
        <dbReference type="ARBA" id="ARBA00023125"/>
    </source>
</evidence>
<evidence type="ECO:0000313" key="12">
    <source>
        <dbReference type="Proteomes" id="UP001338137"/>
    </source>
</evidence>
<keyword evidence="7" id="KW-0804">Transcription</keyword>
<dbReference type="PROSITE" id="PS01124">
    <property type="entry name" value="HTH_ARAC_FAMILY_2"/>
    <property type="match status" value="1"/>
</dbReference>
<evidence type="ECO:0000256" key="1">
    <source>
        <dbReference type="ARBA" id="ARBA00004496"/>
    </source>
</evidence>
<keyword evidence="2" id="KW-0963">Cytoplasm</keyword>
<evidence type="ECO:0000256" key="7">
    <source>
        <dbReference type="ARBA" id="ARBA00023163"/>
    </source>
</evidence>
<dbReference type="RefSeq" id="WP_326073593.1">
    <property type="nucleotide sequence ID" value="NZ_JARLKY010000051.1"/>
</dbReference>
<evidence type="ECO:0000256" key="3">
    <source>
        <dbReference type="ARBA" id="ARBA00022553"/>
    </source>
</evidence>
<reference evidence="11 12" key="1">
    <citation type="submission" date="2023-03" db="EMBL/GenBank/DDBJ databases">
        <title>Bacillus Genome Sequencing.</title>
        <authorList>
            <person name="Dunlap C."/>
        </authorList>
    </citation>
    <scope>NUCLEOTIDE SEQUENCE [LARGE SCALE GENOMIC DNA]</scope>
    <source>
        <strain evidence="11 12">BD-533</strain>
    </source>
</reference>
<dbReference type="PANTHER" id="PTHR42713">
    <property type="entry name" value="HISTIDINE KINASE-RELATED"/>
    <property type="match status" value="1"/>
</dbReference>
<dbReference type="Pfam" id="PF17853">
    <property type="entry name" value="GGDEF_2"/>
    <property type="match status" value="1"/>
</dbReference>
<dbReference type="EMBL" id="JARLKY010000051">
    <property type="protein sequence ID" value="MEC0229564.1"/>
    <property type="molecule type" value="Genomic_DNA"/>
</dbReference>
<proteinExistence type="predicted"/>
<keyword evidence="12" id="KW-1185">Reference proteome</keyword>
<feature type="modified residue" description="4-aspartylphosphate" evidence="8">
    <location>
        <position position="57"/>
    </location>
</feature>
<keyword evidence="3 8" id="KW-0597">Phosphoprotein</keyword>
<dbReference type="Pfam" id="PF00072">
    <property type="entry name" value="Response_reg"/>
    <property type="match status" value="1"/>
</dbReference>
<sequence>MHNVWIVDDEPFILDGLASLVDWPSLKLVLAGQAENGVDALEQIEQHNIHVDILITDIAMPEMNGLELLRVLKSRNPELKCIILSGYNEFDYIRQGMQLGIENYLLKPIHFEELTQTLINAVEKLNRAKIDRLDQDQRELLKDNILYRWVTGRIGKEQWKLRSDFLQLRLNVPSMTTVIIKPAAEDAVTFLGQARHIRRMAAAFLEESGCAFLLFQNIDDHLVLVLDADRRSSHDDFYNLHDQLGQFAELLGQTLHLRPIMAVGSVETDFERVPISYQNALLALEYELLFPHEKLLDFERVTASTGPQDSALSDSEGRLRLPSTPDDQALHQQIDDCFAAFSHIESITPAMLRHAVVELIIQMKKWLNDCDSSHPIFQTYHDVMSQISTAPTLEQLKELVHAMGAEVSQVLSLRMEKSPVIRQVLEYVHRCYMNDFSLKTLGQSYRIHPVYLGQLFQKETHQSFSDYVNRFRIEKAMDLMKTTTLKTQDIAKAVGYWDTAHFYKHFKKVIGVAPAQYRKLL</sequence>
<dbReference type="InterPro" id="IPR001789">
    <property type="entry name" value="Sig_transdc_resp-reg_receiver"/>
</dbReference>
<keyword evidence="6" id="KW-0238">DNA-binding</keyword>
<dbReference type="PANTHER" id="PTHR42713:SF3">
    <property type="entry name" value="TRANSCRIPTIONAL REGULATORY PROTEIN HPTR"/>
    <property type="match status" value="1"/>
</dbReference>
<gene>
    <name evidence="11" type="ORF">P4I72_20760</name>
</gene>
<evidence type="ECO:0000256" key="2">
    <source>
        <dbReference type="ARBA" id="ARBA00022490"/>
    </source>
</evidence>
<dbReference type="Gene3D" id="1.10.10.60">
    <property type="entry name" value="Homeodomain-like"/>
    <property type="match status" value="2"/>
</dbReference>
<dbReference type="Gene3D" id="3.40.50.2300">
    <property type="match status" value="1"/>
</dbReference>
<dbReference type="PROSITE" id="PS50110">
    <property type="entry name" value="RESPONSE_REGULATORY"/>
    <property type="match status" value="1"/>
</dbReference>
<dbReference type="SUPFAM" id="SSF46689">
    <property type="entry name" value="Homeodomain-like"/>
    <property type="match status" value="1"/>
</dbReference>
<protein>
    <submittedName>
        <fullName evidence="11">Response regulator</fullName>
    </submittedName>
</protein>
<feature type="domain" description="HTH araC/xylS-type" evidence="9">
    <location>
        <begin position="422"/>
        <end position="520"/>
    </location>
</feature>
<evidence type="ECO:0000256" key="5">
    <source>
        <dbReference type="ARBA" id="ARBA00023015"/>
    </source>
</evidence>
<evidence type="ECO:0000313" key="11">
    <source>
        <dbReference type="EMBL" id="MEC0229564.1"/>
    </source>
</evidence>
<dbReference type="SUPFAM" id="SSF52172">
    <property type="entry name" value="CheY-like"/>
    <property type="match status" value="1"/>
</dbReference>
<comment type="subcellular location">
    <subcellularLocation>
        <location evidence="1">Cytoplasm</location>
    </subcellularLocation>
</comment>
<evidence type="ECO:0000256" key="4">
    <source>
        <dbReference type="ARBA" id="ARBA00023012"/>
    </source>
</evidence>
<evidence type="ECO:0000256" key="8">
    <source>
        <dbReference type="PROSITE-ProRule" id="PRU00169"/>
    </source>
</evidence>
<dbReference type="InterPro" id="IPR011006">
    <property type="entry name" value="CheY-like_superfamily"/>
</dbReference>
<dbReference type="SMART" id="SM00448">
    <property type="entry name" value="REC"/>
    <property type="match status" value="1"/>
</dbReference>
<evidence type="ECO:0000259" key="9">
    <source>
        <dbReference type="PROSITE" id="PS01124"/>
    </source>
</evidence>
<dbReference type="CDD" id="cd17536">
    <property type="entry name" value="REC_YesN-like"/>
    <property type="match status" value="1"/>
</dbReference>
<name>A0ABU6G5V8_9BACL</name>
<evidence type="ECO:0000259" key="10">
    <source>
        <dbReference type="PROSITE" id="PS50110"/>
    </source>
</evidence>
<keyword evidence="5" id="KW-0805">Transcription regulation</keyword>
<dbReference type="InterPro" id="IPR018060">
    <property type="entry name" value="HTH_AraC"/>
</dbReference>
<dbReference type="Pfam" id="PF12833">
    <property type="entry name" value="HTH_18"/>
    <property type="match status" value="1"/>
</dbReference>
<comment type="caution">
    <text evidence="11">The sequence shown here is derived from an EMBL/GenBank/DDBJ whole genome shotgun (WGS) entry which is preliminary data.</text>
</comment>
<dbReference type="Proteomes" id="UP001338137">
    <property type="component" value="Unassembled WGS sequence"/>
</dbReference>
<dbReference type="InterPro" id="IPR009057">
    <property type="entry name" value="Homeodomain-like_sf"/>
</dbReference>